<reference evidence="1" key="1">
    <citation type="journal article" date="2023" name="Science">
        <title>Elucidation of the pathway for biosynthesis of saponin adjuvants from the soapbark tree.</title>
        <authorList>
            <person name="Reed J."/>
            <person name="Orme A."/>
            <person name="El-Demerdash A."/>
            <person name="Owen C."/>
            <person name="Martin L.B.B."/>
            <person name="Misra R.C."/>
            <person name="Kikuchi S."/>
            <person name="Rejzek M."/>
            <person name="Martin A.C."/>
            <person name="Harkess A."/>
            <person name="Leebens-Mack J."/>
            <person name="Louveau T."/>
            <person name="Stephenson M.J."/>
            <person name="Osbourn A."/>
        </authorList>
    </citation>
    <scope>NUCLEOTIDE SEQUENCE</scope>
    <source>
        <strain evidence="1">S10</strain>
    </source>
</reference>
<dbReference type="PANTHER" id="PTHR37610">
    <property type="entry name" value="CCHC-TYPE DOMAIN-CONTAINING PROTEIN"/>
    <property type="match status" value="1"/>
</dbReference>
<dbReference type="Proteomes" id="UP001163823">
    <property type="component" value="Chromosome 14"/>
</dbReference>
<evidence type="ECO:0000313" key="1">
    <source>
        <dbReference type="EMBL" id="KAJ7942746.1"/>
    </source>
</evidence>
<accession>A0AAD7P5F0</accession>
<dbReference type="PANTHER" id="PTHR37610:SF77">
    <property type="entry name" value="INTEGRASE CATALYTIC DOMAIN-CONTAINING PROTEIN"/>
    <property type="match status" value="1"/>
</dbReference>
<comment type="caution">
    <text evidence="1">The sequence shown here is derived from an EMBL/GenBank/DDBJ whole genome shotgun (WGS) entry which is preliminary data.</text>
</comment>
<sequence>MAQPDESKLVSNSSSEQVSIQITTMKLNGGKYLMWTKAMHFALVARKKLKYILYDPLASDSKDLEEWETKNCIVISWSSNSMEPTIHVNVMYLDTAKDLGHCS</sequence>
<keyword evidence="2" id="KW-1185">Reference proteome</keyword>
<dbReference type="KEGG" id="qsa:O6P43_032377"/>
<name>A0AAD7P5F0_QUISA</name>
<proteinExistence type="predicted"/>
<organism evidence="1 2">
    <name type="scientific">Quillaja saponaria</name>
    <name type="common">Soap bark tree</name>
    <dbReference type="NCBI Taxonomy" id="32244"/>
    <lineage>
        <taxon>Eukaryota</taxon>
        <taxon>Viridiplantae</taxon>
        <taxon>Streptophyta</taxon>
        <taxon>Embryophyta</taxon>
        <taxon>Tracheophyta</taxon>
        <taxon>Spermatophyta</taxon>
        <taxon>Magnoliopsida</taxon>
        <taxon>eudicotyledons</taxon>
        <taxon>Gunneridae</taxon>
        <taxon>Pentapetalae</taxon>
        <taxon>rosids</taxon>
        <taxon>fabids</taxon>
        <taxon>Fabales</taxon>
        <taxon>Quillajaceae</taxon>
        <taxon>Quillaja</taxon>
    </lineage>
</organism>
<dbReference type="AlphaFoldDB" id="A0AAD7P5F0"/>
<evidence type="ECO:0000313" key="2">
    <source>
        <dbReference type="Proteomes" id="UP001163823"/>
    </source>
</evidence>
<dbReference type="EMBL" id="JARAOO010000014">
    <property type="protein sequence ID" value="KAJ7942746.1"/>
    <property type="molecule type" value="Genomic_DNA"/>
</dbReference>
<gene>
    <name evidence="1" type="ORF">O6P43_032377</name>
</gene>
<protein>
    <submittedName>
        <fullName evidence="1">UBN2_3 domain-containing protein</fullName>
    </submittedName>
</protein>